<dbReference type="EMBL" id="AP012300">
    <property type="protein sequence ID" value="BAL85107.1"/>
    <property type="molecule type" value="Genomic_DNA"/>
</dbReference>
<name>I0GWH0_SELRL</name>
<organism evidence="2 3">
    <name type="scientific">Selenomonas ruminantium subsp. lactilytica (strain NBRC 103574 / TAM6421)</name>
    <dbReference type="NCBI Taxonomy" id="927704"/>
    <lineage>
        <taxon>Bacteria</taxon>
        <taxon>Bacillati</taxon>
        <taxon>Bacillota</taxon>
        <taxon>Negativicutes</taxon>
        <taxon>Selenomonadales</taxon>
        <taxon>Selenomonadaceae</taxon>
        <taxon>Selenomonas</taxon>
    </lineage>
</organism>
<protein>
    <submittedName>
        <fullName evidence="2">Uncharacterized protein</fullName>
    </submittedName>
</protein>
<dbReference type="KEGG" id="sri:SELR_pSRC300340"/>
<evidence type="ECO:0000256" key="1">
    <source>
        <dbReference type="SAM" id="MobiDB-lite"/>
    </source>
</evidence>
<dbReference type="PATRIC" id="fig|927704.6.peg.3347"/>
<sequence length="314" mass="33991">MVITGCIATIGKASSGSPCGAGGKLVAFTQESVDACAQSFVGMPLNCVYPSWYEDTEDLFTDHGNVNIGYIREVHAEGENLMAEIVVWKEKYPDEAYMILNGAGSLGFSLEWYATATHEDEEVIYMDKFEGCGCAILWQNCAAFSDTFIEKLAAAKANRSDVEMTKEEKDALVKEIAASVAESMEQRIKSIEETQGEIKASLEAQVSKEDLDDIKASIDKVKAAAEQAKNDVDAIKAAAEEKGEGEPEDGEEGKEPEPMKGSKEEIPTPKAGQHVAGNPLVGDDDREAKMAEIKASAMSPMDKIKEITKLRMQG</sequence>
<dbReference type="Proteomes" id="UP000007887">
    <property type="component" value="Plasmid pSRC3"/>
</dbReference>
<dbReference type="AlphaFoldDB" id="I0GWH0"/>
<evidence type="ECO:0000313" key="3">
    <source>
        <dbReference type="Proteomes" id="UP000007887"/>
    </source>
</evidence>
<proteinExistence type="predicted"/>
<accession>I0GWH0</accession>
<evidence type="ECO:0000313" key="2">
    <source>
        <dbReference type="EMBL" id="BAL85107.1"/>
    </source>
</evidence>
<gene>
    <name evidence="2" type="ordered locus">SELR_pSRC300340</name>
</gene>
<keyword evidence="2" id="KW-0614">Plasmid</keyword>
<reference evidence="2 3" key="1">
    <citation type="submission" date="2011-10" db="EMBL/GenBank/DDBJ databases">
        <title>Whole genome sequence of Selenomonas ruminantium subsp. lactilytica TAM6421.</title>
        <authorList>
            <person name="Oguchi A."/>
            <person name="Ankai A."/>
            <person name="Kaneko J."/>
            <person name="Yamada-Narita S."/>
            <person name="Fukui S."/>
            <person name="Takahashi M."/>
            <person name="Onodera T."/>
            <person name="Kojima S."/>
            <person name="Fushimi T."/>
            <person name="Abe N."/>
            <person name="Kamio Y."/>
            <person name="Yamazaki S."/>
            <person name="Fujita N."/>
        </authorList>
    </citation>
    <scope>NUCLEOTIDE SEQUENCE [LARGE SCALE GENOMIC DNA]</scope>
    <source>
        <strain evidence="3">NBRC 103574 / TAM6421</strain>
        <plasmid evidence="2 3">pSRC3</plasmid>
    </source>
</reference>
<feature type="compositionally biased region" description="Basic and acidic residues" evidence="1">
    <location>
        <begin position="253"/>
        <end position="267"/>
    </location>
</feature>
<feature type="region of interest" description="Disordered" evidence="1">
    <location>
        <begin position="240"/>
        <end position="314"/>
    </location>
</feature>
<feature type="compositionally biased region" description="Basic and acidic residues" evidence="1">
    <location>
        <begin position="302"/>
        <end position="314"/>
    </location>
</feature>
<geneLocation type="plasmid" evidence="2 3">
    <name>pSRC3</name>
</geneLocation>
<dbReference type="HOGENOM" id="CLU_923811_0_0_9"/>